<protein>
    <recommendedName>
        <fullName evidence="5">L-lysine N6-monooxygenase MbtG</fullName>
        <ecNumber evidence="4">1.14.13.59</ecNumber>
    </recommendedName>
    <alternativeName>
        <fullName evidence="14">Lysine 6-N-hydroxylase</fullName>
    </alternativeName>
    <alternativeName>
        <fullName evidence="13">Lysine N6-hydroxylase</fullName>
    </alternativeName>
    <alternativeName>
        <fullName evidence="11">Lysine-N-oxygenase</fullName>
    </alternativeName>
    <alternativeName>
        <fullName evidence="12">Mycobactin synthase protein G</fullName>
    </alternativeName>
</protein>
<keyword evidence="18" id="KW-1185">Reference proteome</keyword>
<dbReference type="RefSeq" id="WP_110469515.1">
    <property type="nucleotide sequence ID" value="NZ_QJSP01000005.1"/>
</dbReference>
<proteinExistence type="inferred from homology"/>
<dbReference type="Gene3D" id="3.50.50.60">
    <property type="entry name" value="FAD/NAD(P)-binding domain"/>
    <property type="match status" value="1"/>
</dbReference>
<evidence type="ECO:0000256" key="6">
    <source>
        <dbReference type="ARBA" id="ARBA00022630"/>
    </source>
</evidence>
<keyword evidence="6" id="KW-0285">Flavoprotein</keyword>
<evidence type="ECO:0000256" key="5">
    <source>
        <dbReference type="ARBA" id="ARBA00016406"/>
    </source>
</evidence>
<evidence type="ECO:0000256" key="2">
    <source>
        <dbReference type="ARBA" id="ARBA00005102"/>
    </source>
</evidence>
<evidence type="ECO:0000256" key="8">
    <source>
        <dbReference type="ARBA" id="ARBA00022857"/>
    </source>
</evidence>
<dbReference type="SUPFAM" id="SSF51905">
    <property type="entry name" value="FAD/NAD(P)-binding domain"/>
    <property type="match status" value="2"/>
</dbReference>
<evidence type="ECO:0000313" key="17">
    <source>
        <dbReference type="EMBL" id="PYE18178.1"/>
    </source>
</evidence>
<evidence type="ECO:0000256" key="13">
    <source>
        <dbReference type="ARBA" id="ARBA00032493"/>
    </source>
</evidence>
<sequence length="447" mass="49001">MKSDSNTPVDVVGVGFGPSNLALAIAIEEHNERTDPSERITASFVEKQERFGWHRGMLLPGTTMQISFLKDLATQRDVCSQFSFLKYLSERGRLIDFINQQSFFPTRLEFHDYLEWAAGKVSSPVTYGAEVSSVGWTGELFEVRVAGSVPVSGRNVVLAGGLRSKVPEGVQLSRRLFHNHRLLEHLRELPPLRHQKLVVVGAGQSAAEVAAYLHESYPGAEIHAVFGKYGYTPADDSPYANRIFDPDAVVDFHQSSNELRAQLLSYHRGTNYSAVDPPLIEELYRREYGERVSGRRRLFVRGASEISSISESESGVNVQVLHRPSQDIDELECDAVVYATGFEPAGIQDLLGPLAGACDVDDQGRPLVDRDYRVTTSGQISGGIYLQGATEHTHGLTSTLLSNLAVRSGELVDSLVAAKRAAQSGTRVDTTAAPPAEGEKNLVYQSL</sequence>
<evidence type="ECO:0000256" key="1">
    <source>
        <dbReference type="ARBA" id="ARBA00001974"/>
    </source>
</evidence>
<dbReference type="PRINTS" id="PR00368">
    <property type="entry name" value="FADPNR"/>
</dbReference>
<comment type="caution">
    <text evidence="17">The sequence shown here is derived from an EMBL/GenBank/DDBJ whole genome shotgun (WGS) entry which is preliminary data.</text>
</comment>
<keyword evidence="9" id="KW-0560">Oxidoreductase</keyword>
<evidence type="ECO:0000256" key="4">
    <source>
        <dbReference type="ARBA" id="ARBA00013076"/>
    </source>
</evidence>
<accession>A0A318RPS2</accession>
<evidence type="ECO:0000256" key="11">
    <source>
        <dbReference type="ARBA" id="ARBA00029939"/>
    </source>
</evidence>
<evidence type="ECO:0000256" key="15">
    <source>
        <dbReference type="ARBA" id="ARBA00048407"/>
    </source>
</evidence>
<dbReference type="Proteomes" id="UP000247591">
    <property type="component" value="Unassembled WGS sequence"/>
</dbReference>
<dbReference type="EC" id="1.14.13.59" evidence="4"/>
<dbReference type="InterPro" id="IPR025700">
    <property type="entry name" value="Lys/Orn_oxygenase"/>
</dbReference>
<evidence type="ECO:0000256" key="12">
    <source>
        <dbReference type="ARBA" id="ARBA00031158"/>
    </source>
</evidence>
<evidence type="ECO:0000256" key="10">
    <source>
        <dbReference type="ARBA" id="ARBA00023033"/>
    </source>
</evidence>
<organism evidence="17 18">
    <name type="scientific">Williamsia limnetica</name>
    <dbReference type="NCBI Taxonomy" id="882452"/>
    <lineage>
        <taxon>Bacteria</taxon>
        <taxon>Bacillati</taxon>
        <taxon>Actinomycetota</taxon>
        <taxon>Actinomycetes</taxon>
        <taxon>Mycobacteriales</taxon>
        <taxon>Nocardiaceae</taxon>
        <taxon>Williamsia</taxon>
    </lineage>
</organism>
<evidence type="ECO:0000313" key="18">
    <source>
        <dbReference type="Proteomes" id="UP000247591"/>
    </source>
</evidence>
<evidence type="ECO:0000256" key="3">
    <source>
        <dbReference type="ARBA" id="ARBA00007588"/>
    </source>
</evidence>
<evidence type="ECO:0000256" key="7">
    <source>
        <dbReference type="ARBA" id="ARBA00022827"/>
    </source>
</evidence>
<comment type="cofactor">
    <cofactor evidence="1">
        <name>FAD</name>
        <dbReference type="ChEBI" id="CHEBI:57692"/>
    </cofactor>
</comment>
<evidence type="ECO:0000256" key="9">
    <source>
        <dbReference type="ARBA" id="ARBA00023002"/>
    </source>
</evidence>
<name>A0A318RPS2_WILLI</name>
<dbReference type="AlphaFoldDB" id="A0A318RPS2"/>
<keyword evidence="10" id="KW-0503">Monooxygenase</keyword>
<comment type="similarity">
    <text evidence="3">Belongs to the lysine N(6)-hydroxylase/L-ornithine N(5)-oxygenase family.</text>
</comment>
<dbReference type="PANTHER" id="PTHR42802">
    <property type="entry name" value="MONOOXYGENASE"/>
    <property type="match status" value="1"/>
</dbReference>
<comment type="catalytic activity">
    <reaction evidence="15">
        <text>L-lysine + NADPH + O2 = N(6)-hydroxy-L-lysine + NADP(+) + H2O</text>
        <dbReference type="Rhea" id="RHEA:23228"/>
        <dbReference type="ChEBI" id="CHEBI:15377"/>
        <dbReference type="ChEBI" id="CHEBI:15379"/>
        <dbReference type="ChEBI" id="CHEBI:32551"/>
        <dbReference type="ChEBI" id="CHEBI:57783"/>
        <dbReference type="ChEBI" id="CHEBI:57820"/>
        <dbReference type="ChEBI" id="CHEBI:58349"/>
        <dbReference type="EC" id="1.14.13.59"/>
    </reaction>
</comment>
<gene>
    <name evidence="17" type="ORF">DFR67_105323</name>
</gene>
<dbReference type="EMBL" id="QJSP01000005">
    <property type="protein sequence ID" value="PYE18178.1"/>
    <property type="molecule type" value="Genomic_DNA"/>
</dbReference>
<dbReference type="GO" id="GO:0047091">
    <property type="term" value="F:L-lysine 6-monooxygenase (NADPH) activity"/>
    <property type="evidence" value="ECO:0007669"/>
    <property type="project" value="UniProtKB-EC"/>
</dbReference>
<comment type="pathway">
    <text evidence="2">Siderophore biosynthesis; mycobactin biosynthesis.</text>
</comment>
<evidence type="ECO:0000256" key="14">
    <source>
        <dbReference type="ARBA" id="ARBA00032738"/>
    </source>
</evidence>
<dbReference type="OrthoDB" id="7527071at2"/>
<keyword evidence="8" id="KW-0521">NADP</keyword>
<dbReference type="PANTHER" id="PTHR42802:SF1">
    <property type="entry name" value="L-ORNITHINE N(5)-MONOOXYGENASE"/>
    <property type="match status" value="1"/>
</dbReference>
<keyword evidence="7" id="KW-0274">FAD</keyword>
<evidence type="ECO:0000256" key="16">
    <source>
        <dbReference type="SAM" id="MobiDB-lite"/>
    </source>
</evidence>
<dbReference type="InterPro" id="IPR036188">
    <property type="entry name" value="FAD/NAD-bd_sf"/>
</dbReference>
<feature type="region of interest" description="Disordered" evidence="16">
    <location>
        <begin position="424"/>
        <end position="447"/>
    </location>
</feature>
<dbReference type="Pfam" id="PF13434">
    <property type="entry name" value="Lys_Orn_oxgnase"/>
    <property type="match status" value="1"/>
</dbReference>
<reference evidence="17 18" key="1">
    <citation type="submission" date="2018-06" db="EMBL/GenBank/DDBJ databases">
        <title>Genomic Encyclopedia of Type Strains, Phase IV (KMG-IV): sequencing the most valuable type-strain genomes for metagenomic binning, comparative biology and taxonomic classification.</title>
        <authorList>
            <person name="Goeker M."/>
        </authorList>
    </citation>
    <scope>NUCLEOTIDE SEQUENCE [LARGE SCALE GENOMIC DNA]</scope>
    <source>
        <strain evidence="17 18">DSM 45521</strain>
    </source>
</reference>